<sequence length="218" mass="23601">MAGSSSPSDKICTASMSPKVKGTEKKKRKRPSKKVPTTVLESSSTNFMNLVQKLTGSAGELAAGNASTSSLSNSRTSNSMTSNTSSPYSSPSCDYIDPRTSDSFYQQLLRSATMAASSGYDTTNNNDDDSSSHSNYTPFSNPNAHHLVAPPSLDHFHQSPSSGCYTTGVADDDELYNSYPSSSRALENEISPFSSSWREPVGSHSDYWYQQMHSEMRA</sequence>
<dbReference type="Proteomes" id="UP000822688">
    <property type="component" value="Chromosome 10"/>
</dbReference>
<proteinExistence type="predicted"/>
<evidence type="ECO:0000313" key="4">
    <source>
        <dbReference type="Proteomes" id="UP000822688"/>
    </source>
</evidence>
<feature type="region of interest" description="Disordered" evidence="1">
    <location>
        <begin position="61"/>
        <end position="96"/>
    </location>
</feature>
<feature type="region of interest" description="Disordered" evidence="1">
    <location>
        <begin position="1"/>
        <end position="45"/>
    </location>
</feature>
<comment type="caution">
    <text evidence="3">The sequence shown here is derived from an EMBL/GenBank/DDBJ whole genome shotgun (WGS) entry which is preliminary data.</text>
</comment>
<feature type="domain" description="VQ" evidence="2">
    <location>
        <begin position="35"/>
        <end position="57"/>
    </location>
</feature>
<feature type="region of interest" description="Disordered" evidence="1">
    <location>
        <begin position="117"/>
        <end position="153"/>
    </location>
</feature>
<gene>
    <name evidence="3" type="ORF">KC19_10G157800</name>
</gene>
<evidence type="ECO:0000259" key="2">
    <source>
        <dbReference type="Pfam" id="PF05678"/>
    </source>
</evidence>
<reference evidence="3" key="1">
    <citation type="submission" date="2020-06" db="EMBL/GenBank/DDBJ databases">
        <title>WGS assembly of Ceratodon purpureus strain R40.</title>
        <authorList>
            <person name="Carey S.B."/>
            <person name="Jenkins J."/>
            <person name="Shu S."/>
            <person name="Lovell J.T."/>
            <person name="Sreedasyam A."/>
            <person name="Maumus F."/>
            <person name="Tiley G.P."/>
            <person name="Fernandez-Pozo N."/>
            <person name="Barry K."/>
            <person name="Chen C."/>
            <person name="Wang M."/>
            <person name="Lipzen A."/>
            <person name="Daum C."/>
            <person name="Saski C.A."/>
            <person name="Payton A.C."/>
            <person name="Mcbreen J.C."/>
            <person name="Conrad R.E."/>
            <person name="Kollar L.M."/>
            <person name="Olsson S."/>
            <person name="Huttunen S."/>
            <person name="Landis J.B."/>
            <person name="Wickett N.J."/>
            <person name="Johnson M.G."/>
            <person name="Rensing S.A."/>
            <person name="Grimwood J."/>
            <person name="Schmutz J."/>
            <person name="Mcdaniel S.F."/>
        </authorList>
    </citation>
    <scope>NUCLEOTIDE SEQUENCE</scope>
    <source>
        <strain evidence="3">R40</strain>
    </source>
</reference>
<dbReference type="AlphaFoldDB" id="A0A8T0GNT5"/>
<accession>A0A8T0GNT5</accession>
<protein>
    <recommendedName>
        <fullName evidence="2">VQ domain-containing protein</fullName>
    </recommendedName>
</protein>
<feature type="compositionally biased region" description="Basic residues" evidence="1">
    <location>
        <begin position="24"/>
        <end position="33"/>
    </location>
</feature>
<organism evidence="3 4">
    <name type="scientific">Ceratodon purpureus</name>
    <name type="common">Fire moss</name>
    <name type="synonym">Dicranum purpureum</name>
    <dbReference type="NCBI Taxonomy" id="3225"/>
    <lineage>
        <taxon>Eukaryota</taxon>
        <taxon>Viridiplantae</taxon>
        <taxon>Streptophyta</taxon>
        <taxon>Embryophyta</taxon>
        <taxon>Bryophyta</taxon>
        <taxon>Bryophytina</taxon>
        <taxon>Bryopsida</taxon>
        <taxon>Dicranidae</taxon>
        <taxon>Pseudoditrichales</taxon>
        <taxon>Ditrichaceae</taxon>
        <taxon>Ceratodon</taxon>
    </lineage>
</organism>
<dbReference type="EMBL" id="CM026431">
    <property type="protein sequence ID" value="KAG0560155.1"/>
    <property type="molecule type" value="Genomic_DNA"/>
</dbReference>
<feature type="compositionally biased region" description="Low complexity" evidence="1">
    <location>
        <begin position="65"/>
        <end position="92"/>
    </location>
</feature>
<dbReference type="InterPro" id="IPR008889">
    <property type="entry name" value="VQ"/>
</dbReference>
<evidence type="ECO:0000256" key="1">
    <source>
        <dbReference type="SAM" id="MobiDB-lite"/>
    </source>
</evidence>
<evidence type="ECO:0000313" key="3">
    <source>
        <dbReference type="EMBL" id="KAG0560155.1"/>
    </source>
</evidence>
<dbReference type="Pfam" id="PF05678">
    <property type="entry name" value="VQ"/>
    <property type="match status" value="1"/>
</dbReference>
<name>A0A8T0GNT5_CERPU</name>
<keyword evidence="4" id="KW-1185">Reference proteome</keyword>